<dbReference type="Pfam" id="PF00096">
    <property type="entry name" value="zf-C2H2"/>
    <property type="match status" value="2"/>
</dbReference>
<keyword evidence="15" id="KW-1185">Reference proteome</keyword>
<comment type="caution">
    <text evidence="14">The sequence shown here is derived from an EMBL/GenBank/DDBJ whole genome shotgun (WGS) entry which is preliminary data.</text>
</comment>
<evidence type="ECO:0000256" key="5">
    <source>
        <dbReference type="ARBA" id="ARBA00022771"/>
    </source>
</evidence>
<evidence type="ECO:0000256" key="12">
    <source>
        <dbReference type="SAM" id="MobiDB-lite"/>
    </source>
</evidence>
<dbReference type="InParanoid" id="A0A1Y1Z8N1"/>
<keyword evidence="9" id="KW-0804">Transcription</keyword>
<evidence type="ECO:0000256" key="6">
    <source>
        <dbReference type="ARBA" id="ARBA00022833"/>
    </source>
</evidence>
<sequence>MTCDLQTRETDIKDILANLDNTTIPRPYECPVCNKAFYRIEHRTRHIRIHTGEKPYKCDFASCTKSFSRSDELIRHQKTHINPKKRGRKSKKQLALEAELKSKTQTSQPNVNHNPTAIKAEDSPPMKKLCVFQESKNPSLSPASSCTSESEDESVSTPPLKSQSPTHLGGVPEFTLTERKTEVQLPSFGELMRMISAERVLPIPTSSQIPTRATMFRF</sequence>
<dbReference type="FunFam" id="3.30.160.60:FF:000460">
    <property type="entry name" value="Putative zinc finger protein 740"/>
    <property type="match status" value="1"/>
</dbReference>
<evidence type="ECO:0000256" key="3">
    <source>
        <dbReference type="ARBA" id="ARBA00022723"/>
    </source>
</evidence>
<dbReference type="Proteomes" id="UP000193498">
    <property type="component" value="Unassembled WGS sequence"/>
</dbReference>
<keyword evidence="7" id="KW-0832">Ubl conjugation</keyword>
<dbReference type="PANTHER" id="PTHR47428">
    <property type="entry name" value="REGULATORY PROTEIN MIG1-RELATED"/>
    <property type="match status" value="1"/>
</dbReference>
<evidence type="ECO:0000256" key="11">
    <source>
        <dbReference type="PROSITE-ProRule" id="PRU00042"/>
    </source>
</evidence>
<feature type="domain" description="C2H2-type" evidence="13">
    <location>
        <begin position="28"/>
        <end position="55"/>
    </location>
</feature>
<dbReference type="GO" id="GO:0000978">
    <property type="term" value="F:RNA polymerase II cis-regulatory region sequence-specific DNA binding"/>
    <property type="evidence" value="ECO:0007669"/>
    <property type="project" value="TreeGrafter"/>
</dbReference>
<name>A0A1Y1Z8N1_9FUNG</name>
<evidence type="ECO:0000313" key="14">
    <source>
        <dbReference type="EMBL" id="ORY06622.1"/>
    </source>
</evidence>
<feature type="domain" description="C2H2-type" evidence="13">
    <location>
        <begin position="56"/>
        <end position="85"/>
    </location>
</feature>
<evidence type="ECO:0000256" key="8">
    <source>
        <dbReference type="ARBA" id="ARBA00023015"/>
    </source>
</evidence>
<evidence type="ECO:0000256" key="2">
    <source>
        <dbReference type="ARBA" id="ARBA00022499"/>
    </source>
</evidence>
<dbReference type="OrthoDB" id="654211at2759"/>
<keyword evidence="4" id="KW-0677">Repeat</keyword>
<dbReference type="GO" id="GO:0005634">
    <property type="term" value="C:nucleus"/>
    <property type="evidence" value="ECO:0007669"/>
    <property type="project" value="UniProtKB-SubCell"/>
</dbReference>
<reference evidence="14 15" key="1">
    <citation type="submission" date="2016-07" db="EMBL/GenBank/DDBJ databases">
        <title>Pervasive Adenine N6-methylation of Active Genes in Fungi.</title>
        <authorList>
            <consortium name="DOE Joint Genome Institute"/>
            <person name="Mondo S.J."/>
            <person name="Dannebaum R.O."/>
            <person name="Kuo R.C."/>
            <person name="Labutti K."/>
            <person name="Haridas S."/>
            <person name="Kuo A."/>
            <person name="Salamov A."/>
            <person name="Ahrendt S.R."/>
            <person name="Lipzen A."/>
            <person name="Sullivan W."/>
            <person name="Andreopoulos W.B."/>
            <person name="Clum A."/>
            <person name="Lindquist E."/>
            <person name="Daum C."/>
            <person name="Ramamoorthy G.K."/>
            <person name="Gryganskyi A."/>
            <person name="Culley D."/>
            <person name="Magnuson J.K."/>
            <person name="James T.Y."/>
            <person name="O'Malley M.A."/>
            <person name="Stajich J.E."/>
            <person name="Spatafora J.W."/>
            <person name="Visel A."/>
            <person name="Grigoriev I.V."/>
        </authorList>
    </citation>
    <scope>NUCLEOTIDE SEQUENCE [LARGE SCALE GENOMIC DNA]</scope>
    <source>
        <strain evidence="14 15">CBS 931.73</strain>
    </source>
</reference>
<evidence type="ECO:0000256" key="7">
    <source>
        <dbReference type="ARBA" id="ARBA00022843"/>
    </source>
</evidence>
<feature type="compositionally biased region" description="Polar residues" evidence="12">
    <location>
        <begin position="134"/>
        <end position="148"/>
    </location>
</feature>
<feature type="compositionally biased region" description="Polar residues" evidence="12">
    <location>
        <begin position="155"/>
        <end position="166"/>
    </location>
</feature>
<evidence type="ECO:0000256" key="9">
    <source>
        <dbReference type="ARBA" id="ARBA00023163"/>
    </source>
</evidence>
<organism evidence="14 15">
    <name type="scientific">Basidiobolus meristosporus CBS 931.73</name>
    <dbReference type="NCBI Taxonomy" id="1314790"/>
    <lineage>
        <taxon>Eukaryota</taxon>
        <taxon>Fungi</taxon>
        <taxon>Fungi incertae sedis</taxon>
        <taxon>Zoopagomycota</taxon>
        <taxon>Entomophthoromycotina</taxon>
        <taxon>Basidiobolomycetes</taxon>
        <taxon>Basidiobolales</taxon>
        <taxon>Basidiobolaceae</taxon>
        <taxon>Basidiobolus</taxon>
    </lineage>
</organism>
<evidence type="ECO:0000256" key="1">
    <source>
        <dbReference type="ARBA" id="ARBA00004123"/>
    </source>
</evidence>
<comment type="subcellular location">
    <subcellularLocation>
        <location evidence="1">Nucleus</location>
    </subcellularLocation>
</comment>
<keyword evidence="3" id="KW-0479">Metal-binding</keyword>
<dbReference type="InterPro" id="IPR013087">
    <property type="entry name" value="Znf_C2H2_type"/>
</dbReference>
<keyword evidence="2" id="KW-1017">Isopeptide bond</keyword>
<evidence type="ECO:0000259" key="13">
    <source>
        <dbReference type="PROSITE" id="PS50157"/>
    </source>
</evidence>
<dbReference type="InterPro" id="IPR036236">
    <property type="entry name" value="Znf_C2H2_sf"/>
</dbReference>
<dbReference type="Gene3D" id="3.30.160.60">
    <property type="entry name" value="Classic Zinc Finger"/>
    <property type="match status" value="2"/>
</dbReference>
<evidence type="ECO:0000256" key="4">
    <source>
        <dbReference type="ARBA" id="ARBA00022737"/>
    </source>
</evidence>
<dbReference type="PROSITE" id="PS00028">
    <property type="entry name" value="ZINC_FINGER_C2H2_1"/>
    <property type="match status" value="2"/>
</dbReference>
<feature type="compositionally biased region" description="Basic residues" evidence="12">
    <location>
        <begin position="76"/>
        <end position="92"/>
    </location>
</feature>
<keyword evidence="5 11" id="KW-0863">Zinc-finger</keyword>
<keyword evidence="8" id="KW-0805">Transcription regulation</keyword>
<protein>
    <recommendedName>
        <fullName evidence="13">C2H2-type domain-containing protein</fullName>
    </recommendedName>
</protein>
<dbReference type="EMBL" id="MCFE01000015">
    <property type="protein sequence ID" value="ORY06622.1"/>
    <property type="molecule type" value="Genomic_DNA"/>
</dbReference>
<dbReference type="GO" id="GO:0000433">
    <property type="term" value="P:carbon catabolite repression of transcription from RNA polymerase II promoter by glucose"/>
    <property type="evidence" value="ECO:0007669"/>
    <property type="project" value="TreeGrafter"/>
</dbReference>
<dbReference type="STRING" id="1314790.A0A1Y1Z8N1"/>
<gene>
    <name evidence="14" type="ORF">K493DRAFT_310550</name>
</gene>
<keyword evidence="10" id="KW-0539">Nucleus</keyword>
<dbReference type="SMART" id="SM00355">
    <property type="entry name" value="ZnF_C2H2"/>
    <property type="match status" value="2"/>
</dbReference>
<dbReference type="AlphaFoldDB" id="A0A1Y1Z8N1"/>
<feature type="compositionally biased region" description="Polar residues" evidence="12">
    <location>
        <begin position="103"/>
        <end position="115"/>
    </location>
</feature>
<evidence type="ECO:0000256" key="10">
    <source>
        <dbReference type="ARBA" id="ARBA00023242"/>
    </source>
</evidence>
<dbReference type="PANTHER" id="PTHR47428:SF2">
    <property type="entry name" value="ZINC FINGER PROTEIN RSV1"/>
    <property type="match status" value="1"/>
</dbReference>
<proteinExistence type="predicted"/>
<dbReference type="GO" id="GO:0005737">
    <property type="term" value="C:cytoplasm"/>
    <property type="evidence" value="ECO:0007669"/>
    <property type="project" value="TreeGrafter"/>
</dbReference>
<dbReference type="FunFam" id="3.30.160.60:FF:001498">
    <property type="entry name" value="Zinc finger protein 404"/>
    <property type="match status" value="1"/>
</dbReference>
<feature type="region of interest" description="Disordered" evidence="12">
    <location>
        <begin position="74"/>
        <end position="178"/>
    </location>
</feature>
<dbReference type="PROSITE" id="PS50157">
    <property type="entry name" value="ZINC_FINGER_C2H2_2"/>
    <property type="match status" value="2"/>
</dbReference>
<keyword evidence="6" id="KW-0862">Zinc</keyword>
<dbReference type="GO" id="GO:0008270">
    <property type="term" value="F:zinc ion binding"/>
    <property type="evidence" value="ECO:0007669"/>
    <property type="project" value="UniProtKB-KW"/>
</dbReference>
<accession>A0A1Y1Z8N1</accession>
<dbReference type="SUPFAM" id="SSF57667">
    <property type="entry name" value="beta-beta-alpha zinc fingers"/>
    <property type="match status" value="1"/>
</dbReference>
<dbReference type="InterPro" id="IPR051007">
    <property type="entry name" value="creA/MIG_C2H2-ZnF"/>
</dbReference>
<evidence type="ECO:0000313" key="15">
    <source>
        <dbReference type="Proteomes" id="UP000193498"/>
    </source>
</evidence>